<name>A0A7I8KSC9_SPIIN</name>
<keyword evidence="6" id="KW-0443">Lipid metabolism</keyword>
<dbReference type="CDD" id="cd06558">
    <property type="entry name" value="crotonase-like"/>
    <property type="match status" value="1"/>
</dbReference>
<keyword evidence="7" id="KW-0576">Peroxisome</keyword>
<dbReference type="OrthoDB" id="14970at2759"/>
<evidence type="ECO:0000313" key="11">
    <source>
        <dbReference type="Proteomes" id="UP000663760"/>
    </source>
</evidence>
<dbReference type="GO" id="GO:0005777">
    <property type="term" value="C:peroxisome"/>
    <property type="evidence" value="ECO:0007669"/>
    <property type="project" value="UniProtKB-SubCell"/>
</dbReference>
<evidence type="ECO:0000256" key="5">
    <source>
        <dbReference type="ARBA" id="ARBA00022990"/>
    </source>
</evidence>
<comment type="subcellular location">
    <subcellularLocation>
        <location evidence="1">Peroxisome</location>
    </subcellularLocation>
</comment>
<organism evidence="10 11">
    <name type="scientific">Spirodela intermedia</name>
    <name type="common">Intermediate duckweed</name>
    <dbReference type="NCBI Taxonomy" id="51605"/>
    <lineage>
        <taxon>Eukaryota</taxon>
        <taxon>Viridiplantae</taxon>
        <taxon>Streptophyta</taxon>
        <taxon>Embryophyta</taxon>
        <taxon>Tracheophyta</taxon>
        <taxon>Spermatophyta</taxon>
        <taxon>Magnoliopsida</taxon>
        <taxon>Liliopsida</taxon>
        <taxon>Araceae</taxon>
        <taxon>Lemnoideae</taxon>
        <taxon>Spirodela</taxon>
    </lineage>
</organism>
<accession>A0A7I8KSC9</accession>
<proteinExistence type="inferred from homology"/>
<dbReference type="InterPro" id="IPR029045">
    <property type="entry name" value="ClpP/crotonase-like_dom_sf"/>
</dbReference>
<dbReference type="Pfam" id="PF00378">
    <property type="entry name" value="ECH_1"/>
    <property type="match status" value="1"/>
</dbReference>
<dbReference type="SUPFAM" id="SSF52096">
    <property type="entry name" value="ClpP/crotonase"/>
    <property type="match status" value="1"/>
</dbReference>
<reference evidence="10" key="1">
    <citation type="submission" date="2020-02" db="EMBL/GenBank/DDBJ databases">
        <authorList>
            <person name="Scholz U."/>
            <person name="Mascher M."/>
            <person name="Fiebig A."/>
        </authorList>
    </citation>
    <scope>NUCLEOTIDE SEQUENCE</scope>
</reference>
<comment type="similarity">
    <text evidence="3 9">Belongs to the enoyl-CoA hydratase/isomerase family.</text>
</comment>
<evidence type="ECO:0000256" key="2">
    <source>
        <dbReference type="ARBA" id="ARBA00005005"/>
    </source>
</evidence>
<comment type="pathway">
    <text evidence="2">Lipid metabolism; fatty acid beta-oxidation.</text>
</comment>
<dbReference type="Gene3D" id="1.10.12.10">
    <property type="entry name" value="Lyase 2-enoyl-coa Hydratase, Chain A, domain 2"/>
    <property type="match status" value="1"/>
</dbReference>
<sequence length="277" mass="29495">MANEEFKTLQIVHSDSEAGVFHIYLNRPAQRNSLTLDFFSELPRALDLLDGRRGAAAIVLAGRGPHFCAGIDLSTLAAITGGGGRSDPGRERERLRRQILSLQAAISAVERCRRPVIAAVHGACIGGGVDLATACDLRYCSEDAFFSVKEVDLALAADLGTLQRLPAIVGHGNAAEMALTARKVPAAEARAMGLVSAVFPSRQEMDTAVMAIAKDLAAKSPLAVAGTKAVLLRNRDLTVDQSLDYVATWNSSMLISDDLAEATTAQIQKRKPTFAKL</sequence>
<evidence type="ECO:0000313" key="10">
    <source>
        <dbReference type="EMBL" id="CAA7400551.1"/>
    </source>
</evidence>
<evidence type="ECO:0000256" key="7">
    <source>
        <dbReference type="ARBA" id="ARBA00023140"/>
    </source>
</evidence>
<dbReference type="InterPro" id="IPR001753">
    <property type="entry name" value="Enoyl-CoA_hydra/iso"/>
</dbReference>
<protein>
    <submittedName>
        <fullName evidence="10">Uncharacterized protein</fullName>
    </submittedName>
</protein>
<dbReference type="InterPro" id="IPR018376">
    <property type="entry name" value="Enoyl-CoA_hyd/isom_CS"/>
</dbReference>
<evidence type="ECO:0000256" key="3">
    <source>
        <dbReference type="ARBA" id="ARBA00005254"/>
    </source>
</evidence>
<keyword evidence="5" id="KW-0007">Acetylation</keyword>
<keyword evidence="8" id="KW-0413">Isomerase</keyword>
<dbReference type="NCBIfam" id="NF004794">
    <property type="entry name" value="PRK06142.1"/>
    <property type="match status" value="1"/>
</dbReference>
<evidence type="ECO:0000256" key="9">
    <source>
        <dbReference type="RuleBase" id="RU003707"/>
    </source>
</evidence>
<dbReference type="Proteomes" id="UP000663760">
    <property type="component" value="Chromosome 8"/>
</dbReference>
<evidence type="ECO:0000256" key="6">
    <source>
        <dbReference type="ARBA" id="ARBA00023098"/>
    </source>
</evidence>
<dbReference type="AlphaFoldDB" id="A0A7I8KSC9"/>
<dbReference type="InterPro" id="IPR045002">
    <property type="entry name" value="Ech1-like"/>
</dbReference>
<dbReference type="GO" id="GO:0051750">
    <property type="term" value="F:delta(3,5)-delta(2,4)-dienoyl-CoA isomerase activity"/>
    <property type="evidence" value="ECO:0007669"/>
    <property type="project" value="TreeGrafter"/>
</dbReference>
<gene>
    <name evidence="10" type="ORF">SI8410_08011229</name>
</gene>
<evidence type="ECO:0000256" key="1">
    <source>
        <dbReference type="ARBA" id="ARBA00004275"/>
    </source>
</evidence>
<keyword evidence="4" id="KW-0276">Fatty acid metabolism</keyword>
<dbReference type="FunFam" id="3.90.226.10:FF:000024">
    <property type="entry name" value="Delta3,5-delta2,4-dienoyl-CoA isomerase"/>
    <property type="match status" value="1"/>
</dbReference>
<dbReference type="FunFam" id="1.10.12.10:FF:000004">
    <property type="entry name" value="Delta3,5-delta2,4-dienoyl-CoA isomerase"/>
    <property type="match status" value="1"/>
</dbReference>
<dbReference type="PANTHER" id="PTHR43149:SF1">
    <property type="entry name" value="DELTA(3,5)-DELTA(2,4)-DIENOYL-COA ISOMERASE, MITOCHONDRIAL"/>
    <property type="match status" value="1"/>
</dbReference>
<dbReference type="Gene3D" id="3.90.226.10">
    <property type="entry name" value="2-enoyl-CoA Hydratase, Chain A, domain 1"/>
    <property type="match status" value="1"/>
</dbReference>
<dbReference type="InterPro" id="IPR014748">
    <property type="entry name" value="Enoyl-CoA_hydra_C"/>
</dbReference>
<evidence type="ECO:0000256" key="8">
    <source>
        <dbReference type="ARBA" id="ARBA00023235"/>
    </source>
</evidence>
<dbReference type="UniPathway" id="UPA00659"/>
<dbReference type="PROSITE" id="PS00166">
    <property type="entry name" value="ENOYL_COA_HYDRATASE"/>
    <property type="match status" value="1"/>
</dbReference>
<keyword evidence="11" id="KW-1185">Reference proteome</keyword>
<dbReference type="PANTHER" id="PTHR43149">
    <property type="entry name" value="ENOYL-COA HYDRATASE"/>
    <property type="match status" value="1"/>
</dbReference>
<dbReference type="EMBL" id="LR746271">
    <property type="protein sequence ID" value="CAA7400551.1"/>
    <property type="molecule type" value="Genomic_DNA"/>
</dbReference>
<evidence type="ECO:0000256" key="4">
    <source>
        <dbReference type="ARBA" id="ARBA00022832"/>
    </source>
</evidence>
<dbReference type="GO" id="GO:0006635">
    <property type="term" value="P:fatty acid beta-oxidation"/>
    <property type="evidence" value="ECO:0007669"/>
    <property type="project" value="UniProtKB-UniPathway"/>
</dbReference>